<dbReference type="STRING" id="229203.SAMN05444338_10773"/>
<dbReference type="EMBL" id="FNMV01000007">
    <property type="protein sequence ID" value="SDX11981.1"/>
    <property type="molecule type" value="Genomic_DNA"/>
</dbReference>
<proteinExistence type="predicted"/>
<gene>
    <name evidence="2" type="ORF">SAMN05444338_10773</name>
</gene>
<evidence type="ECO:0000259" key="1">
    <source>
        <dbReference type="Pfam" id="PF19512"/>
    </source>
</evidence>
<keyword evidence="3" id="KW-1185">Reference proteome</keyword>
<dbReference type="AlphaFoldDB" id="A0A1H2Z3S9"/>
<evidence type="ECO:0000313" key="2">
    <source>
        <dbReference type="EMBL" id="SDX11981.1"/>
    </source>
</evidence>
<dbReference type="Proteomes" id="UP000198569">
    <property type="component" value="Unassembled WGS sequence"/>
</dbReference>
<feature type="domain" description="DUF6046" evidence="1">
    <location>
        <begin position="93"/>
        <end position="220"/>
    </location>
</feature>
<sequence>MALDNQDLLFASLMGSRAVSLIQNVNILNGQLRKHVLPVIPFLPLKNDNNVSDVPGKAININDNWTTPNAVNEDEQFFPLSFSFKENSVRWVFPYEPMIDFGSGNNIVKRNVAKQGEKLIGTIKERWNRKDFDITVTGVLIGSIMQGKPEDCFPKDQFIKLFEFLKHSKELFIYCHPLELAGITKVVVEDYRFPFTKGENVQAFELKLTSDYSYELLIKEDF</sequence>
<dbReference type="InterPro" id="IPR046109">
    <property type="entry name" value="DUF6046"/>
</dbReference>
<dbReference type="OrthoDB" id="1069014at2"/>
<accession>A0A1H2Z3S9</accession>
<protein>
    <recommendedName>
        <fullName evidence="1">DUF6046 domain-containing protein</fullName>
    </recommendedName>
</protein>
<dbReference type="Pfam" id="PF19512">
    <property type="entry name" value="DUF6046"/>
    <property type="match status" value="1"/>
</dbReference>
<dbReference type="RefSeq" id="WP_091431825.1">
    <property type="nucleotide sequence ID" value="NZ_FNMV01000007.1"/>
</dbReference>
<reference evidence="3" key="1">
    <citation type="submission" date="2016-10" db="EMBL/GenBank/DDBJ databases">
        <authorList>
            <person name="Varghese N."/>
            <person name="Submissions S."/>
        </authorList>
    </citation>
    <scope>NUCLEOTIDE SEQUENCE [LARGE SCALE GENOMIC DNA]</scope>
    <source>
        <strain evidence="3">DSM 15718</strain>
    </source>
</reference>
<name>A0A1H2Z3S9_9FLAO</name>
<organism evidence="2 3">
    <name type="scientific">Flavobacterium degerlachei</name>
    <dbReference type="NCBI Taxonomy" id="229203"/>
    <lineage>
        <taxon>Bacteria</taxon>
        <taxon>Pseudomonadati</taxon>
        <taxon>Bacteroidota</taxon>
        <taxon>Flavobacteriia</taxon>
        <taxon>Flavobacteriales</taxon>
        <taxon>Flavobacteriaceae</taxon>
        <taxon>Flavobacterium</taxon>
    </lineage>
</organism>
<evidence type="ECO:0000313" key="3">
    <source>
        <dbReference type="Proteomes" id="UP000198569"/>
    </source>
</evidence>